<sequence length="805" mass="91305">MYSLFRKEIKTFLGSLIGYLAVLVFLLVTGLFLWVFPGAYNIPDNGYATLEPLFSLAPWLYLFLVPAITMRFFADEKRSGTIEILLTHPISDFKLVLAKFFAGMVLVIFSLLPTLLYFLSVYLLGEPVGSIDVGATWGSFIGLFLLAAVYVAIGVFASSFTDNQIVSFILAMAMSFIFYLGFDFVGSAGVSYLFEELLSWMSINNHYLSISRGVVDMRDIIYYFGITLLFLYLTSVFLRISKWKKGRTKRNVGVFVVSLIVVFVVSSNFLFRLDLTADKRYSLSVVSKEIVSGIEQPVEVEFFLIGELEPGLRKLQQEVLEKIAVLNVFSPKPIRIKFTDPYSIGDVEKRQNLIDEIAGKGVIPTSFRKQTNEGVSTRTIFPGALVSMGGKEMAVNFLKSNPDFSAEANFNHSVESVEFELINVFRKLMRTKKSTLAFLDGNQELNQYQTADFANALSGDFQLTRILPGELPAHVKNVDILIIADPQQPFEEKDKFYIDQYIMQGGKVMWLIDPVKVSLDSLSKGYQTYAFPRDLNLNDLFFRYGVRLNYELLQDVYCARIQVNTALPGNTPKFTIHPWYYSPLLVPSDAHPATRNLNNVFSEFASSIDTISGNPRAKKNFILTTSPSARRVKSPSSVSLQNINNPPARELFNEAFIPVGVMLEGTFISVFQNRMPEAFGIPASENIINKSKPTKMVVIADGDLMANRVNYSTNPPRFTELGFDRVSGRPFGNKEFLLNLIYYLNDDQGIMQLRNRTVKMRMLDKVQLREEKTKWQWLNIVLPLVLVTIFGLAYNYLRRRRFNRL</sequence>
<dbReference type="RefSeq" id="WP_158869110.1">
    <property type="nucleotide sequence ID" value="NZ_CP046401.1"/>
</dbReference>
<evidence type="ECO:0000256" key="4">
    <source>
        <dbReference type="ARBA" id="ARBA00022989"/>
    </source>
</evidence>
<reference evidence="9 10" key="1">
    <citation type="submission" date="2019-11" db="EMBL/GenBank/DDBJ databases">
        <authorList>
            <person name="Zheng R.K."/>
            <person name="Sun C.M."/>
        </authorList>
    </citation>
    <scope>NUCLEOTIDE SEQUENCE [LARGE SCALE GENOMIC DNA]</scope>
    <source>
        <strain evidence="9 10">WC007</strain>
    </source>
</reference>
<evidence type="ECO:0000313" key="10">
    <source>
        <dbReference type="Proteomes" id="UP000428260"/>
    </source>
</evidence>
<dbReference type="KEGG" id="mcos:GM418_20545"/>
<feature type="transmembrane region" description="Helical" evidence="6">
    <location>
        <begin position="56"/>
        <end position="74"/>
    </location>
</feature>
<dbReference type="InterPro" id="IPR055396">
    <property type="entry name" value="DUF7088"/>
</dbReference>
<dbReference type="EMBL" id="CP046401">
    <property type="protein sequence ID" value="QGY45971.1"/>
    <property type="molecule type" value="Genomic_DNA"/>
</dbReference>
<evidence type="ECO:0000313" key="9">
    <source>
        <dbReference type="EMBL" id="QGY45971.1"/>
    </source>
</evidence>
<dbReference type="NCBIfam" id="TIGR03521">
    <property type="entry name" value="GldG"/>
    <property type="match status" value="1"/>
</dbReference>
<dbReference type="GO" id="GO:0140359">
    <property type="term" value="F:ABC-type transporter activity"/>
    <property type="evidence" value="ECO:0007669"/>
    <property type="project" value="InterPro"/>
</dbReference>
<dbReference type="Pfam" id="PF09822">
    <property type="entry name" value="ABC_transp_aux"/>
    <property type="match status" value="1"/>
</dbReference>
<dbReference type="InterPro" id="IPR051449">
    <property type="entry name" value="ABC-2_transporter_component"/>
</dbReference>
<dbReference type="Pfam" id="PF12679">
    <property type="entry name" value="ABC2_membrane_2"/>
    <property type="match status" value="1"/>
</dbReference>
<dbReference type="InterPro" id="IPR019860">
    <property type="entry name" value="Motility-assoc_ABC_perm_GldF"/>
</dbReference>
<evidence type="ECO:0000256" key="2">
    <source>
        <dbReference type="ARBA" id="ARBA00022475"/>
    </source>
</evidence>
<evidence type="ECO:0000256" key="3">
    <source>
        <dbReference type="ARBA" id="ARBA00022692"/>
    </source>
</evidence>
<dbReference type="PANTHER" id="PTHR30294:SF29">
    <property type="entry name" value="MULTIDRUG ABC TRANSPORTER PERMEASE YBHS-RELATED"/>
    <property type="match status" value="1"/>
</dbReference>
<gene>
    <name evidence="9" type="primary">gldG</name>
    <name evidence="9" type="ORF">GM418_20545</name>
</gene>
<feature type="domain" description="ABC-type uncharacterised transport system" evidence="7">
    <location>
        <begin position="434"/>
        <end position="739"/>
    </location>
</feature>
<keyword evidence="3 6" id="KW-0812">Transmembrane</keyword>
<evidence type="ECO:0000256" key="6">
    <source>
        <dbReference type="SAM" id="Phobius"/>
    </source>
</evidence>
<keyword evidence="5 6" id="KW-0472">Membrane</keyword>
<feature type="transmembrane region" description="Helical" evidence="6">
    <location>
        <begin position="135"/>
        <end position="156"/>
    </location>
</feature>
<feature type="domain" description="DUF7088" evidence="8">
    <location>
        <begin position="277"/>
        <end position="387"/>
    </location>
</feature>
<dbReference type="AlphaFoldDB" id="A0A6I6JTX6"/>
<keyword evidence="2" id="KW-1003">Cell membrane</keyword>
<name>A0A6I6JTX6_9BACT</name>
<dbReference type="InterPro" id="IPR019863">
    <property type="entry name" value="Motility-assoc_ABC-rel_GldG"/>
</dbReference>
<keyword evidence="10" id="KW-1185">Reference proteome</keyword>
<evidence type="ECO:0000259" key="8">
    <source>
        <dbReference type="Pfam" id="PF23357"/>
    </source>
</evidence>
<evidence type="ECO:0000256" key="1">
    <source>
        <dbReference type="ARBA" id="ARBA00004651"/>
    </source>
</evidence>
<evidence type="ECO:0000259" key="7">
    <source>
        <dbReference type="Pfam" id="PF09822"/>
    </source>
</evidence>
<dbReference type="NCBIfam" id="TIGR03518">
    <property type="entry name" value="ABC_perm_GldF"/>
    <property type="match status" value="1"/>
</dbReference>
<protein>
    <submittedName>
        <fullName evidence="9">Gliding motility-associated ABC transporter substrate-binding protein GldG</fullName>
    </submittedName>
</protein>
<dbReference type="PANTHER" id="PTHR30294">
    <property type="entry name" value="MEMBRANE COMPONENT OF ABC TRANSPORTER YHHJ-RELATED"/>
    <property type="match status" value="1"/>
</dbReference>
<dbReference type="Proteomes" id="UP000428260">
    <property type="component" value="Chromosome"/>
</dbReference>
<proteinExistence type="predicted"/>
<feature type="transmembrane region" description="Helical" evidence="6">
    <location>
        <begin position="12"/>
        <end position="36"/>
    </location>
</feature>
<dbReference type="Pfam" id="PF23357">
    <property type="entry name" value="DUF7088"/>
    <property type="match status" value="1"/>
</dbReference>
<accession>A0A6I6JTX6</accession>
<keyword evidence="4 6" id="KW-1133">Transmembrane helix</keyword>
<dbReference type="InterPro" id="IPR019196">
    <property type="entry name" value="ABC_transp_unknown"/>
</dbReference>
<feature type="transmembrane region" description="Helical" evidence="6">
    <location>
        <begin position="95"/>
        <end position="123"/>
    </location>
</feature>
<evidence type="ECO:0000256" key="5">
    <source>
        <dbReference type="ARBA" id="ARBA00023136"/>
    </source>
</evidence>
<feature type="transmembrane region" description="Helical" evidence="6">
    <location>
        <begin position="220"/>
        <end position="240"/>
    </location>
</feature>
<dbReference type="GO" id="GO:0005886">
    <property type="term" value="C:plasma membrane"/>
    <property type="evidence" value="ECO:0007669"/>
    <property type="project" value="UniProtKB-SubCell"/>
</dbReference>
<feature type="transmembrane region" description="Helical" evidence="6">
    <location>
        <begin position="252"/>
        <end position="271"/>
    </location>
</feature>
<feature type="transmembrane region" description="Helical" evidence="6">
    <location>
        <begin position="775"/>
        <end position="797"/>
    </location>
</feature>
<feature type="transmembrane region" description="Helical" evidence="6">
    <location>
        <begin position="168"/>
        <end position="194"/>
    </location>
</feature>
<organism evidence="9 10">
    <name type="scientific">Maribellus comscasis</name>
    <dbReference type="NCBI Taxonomy" id="2681766"/>
    <lineage>
        <taxon>Bacteria</taxon>
        <taxon>Pseudomonadati</taxon>
        <taxon>Bacteroidota</taxon>
        <taxon>Bacteroidia</taxon>
        <taxon>Marinilabiliales</taxon>
        <taxon>Prolixibacteraceae</taxon>
        <taxon>Maribellus</taxon>
    </lineage>
</organism>
<comment type="subcellular location">
    <subcellularLocation>
        <location evidence="1">Cell membrane</location>
        <topology evidence="1">Multi-pass membrane protein</topology>
    </subcellularLocation>
</comment>